<protein>
    <recommendedName>
        <fullName evidence="7">Rhodopsin domain-containing protein</fullName>
    </recommendedName>
</protein>
<comment type="subcellular location">
    <subcellularLocation>
        <location evidence="1">Membrane</location>
        <topology evidence="1">Multi-pass membrane protein</topology>
    </subcellularLocation>
</comment>
<evidence type="ECO:0000256" key="2">
    <source>
        <dbReference type="ARBA" id="ARBA00022692"/>
    </source>
</evidence>
<keyword evidence="3 6" id="KW-1133">Transmembrane helix</keyword>
<dbReference type="STRING" id="180088.A0A1J8QB31"/>
<dbReference type="InterPro" id="IPR052337">
    <property type="entry name" value="SAT4-like"/>
</dbReference>
<proteinExistence type="inferred from homology"/>
<dbReference type="GO" id="GO:0016020">
    <property type="term" value="C:membrane"/>
    <property type="evidence" value="ECO:0007669"/>
    <property type="project" value="UniProtKB-SubCell"/>
</dbReference>
<dbReference type="PANTHER" id="PTHR33048">
    <property type="entry name" value="PTH11-LIKE INTEGRAL MEMBRANE PROTEIN (AFU_ORTHOLOGUE AFUA_5G11245)"/>
    <property type="match status" value="1"/>
</dbReference>
<dbReference type="InterPro" id="IPR049326">
    <property type="entry name" value="Rhodopsin_dom_fungi"/>
</dbReference>
<feature type="transmembrane region" description="Helical" evidence="6">
    <location>
        <begin position="114"/>
        <end position="140"/>
    </location>
</feature>
<feature type="transmembrane region" description="Helical" evidence="6">
    <location>
        <begin position="46"/>
        <end position="63"/>
    </location>
</feature>
<evidence type="ECO:0000256" key="5">
    <source>
        <dbReference type="ARBA" id="ARBA00038359"/>
    </source>
</evidence>
<evidence type="ECO:0000256" key="3">
    <source>
        <dbReference type="ARBA" id="ARBA00022989"/>
    </source>
</evidence>
<feature type="transmembrane region" description="Helical" evidence="6">
    <location>
        <begin position="152"/>
        <end position="170"/>
    </location>
</feature>
<keyword evidence="4 6" id="KW-0472">Membrane</keyword>
<organism evidence="8 9">
    <name type="scientific">Rhizopogon vesiculosus</name>
    <dbReference type="NCBI Taxonomy" id="180088"/>
    <lineage>
        <taxon>Eukaryota</taxon>
        <taxon>Fungi</taxon>
        <taxon>Dikarya</taxon>
        <taxon>Basidiomycota</taxon>
        <taxon>Agaricomycotina</taxon>
        <taxon>Agaricomycetes</taxon>
        <taxon>Agaricomycetidae</taxon>
        <taxon>Boletales</taxon>
        <taxon>Suillineae</taxon>
        <taxon>Rhizopogonaceae</taxon>
        <taxon>Rhizopogon</taxon>
    </lineage>
</organism>
<dbReference type="Proteomes" id="UP000183567">
    <property type="component" value="Unassembled WGS sequence"/>
</dbReference>
<evidence type="ECO:0000259" key="7">
    <source>
        <dbReference type="Pfam" id="PF20684"/>
    </source>
</evidence>
<evidence type="ECO:0000256" key="1">
    <source>
        <dbReference type="ARBA" id="ARBA00004141"/>
    </source>
</evidence>
<dbReference type="EMBL" id="LVVM01001297">
    <property type="protein sequence ID" value="OJA18870.1"/>
    <property type="molecule type" value="Genomic_DNA"/>
</dbReference>
<evidence type="ECO:0000256" key="4">
    <source>
        <dbReference type="ARBA" id="ARBA00023136"/>
    </source>
</evidence>
<dbReference type="AlphaFoldDB" id="A0A1J8QB31"/>
<dbReference type="PANTHER" id="PTHR33048:SF47">
    <property type="entry name" value="INTEGRAL MEMBRANE PROTEIN-RELATED"/>
    <property type="match status" value="1"/>
</dbReference>
<reference evidence="8 9" key="1">
    <citation type="submission" date="2016-03" db="EMBL/GenBank/DDBJ databases">
        <title>Comparative genomics of the ectomycorrhizal sister species Rhizopogon vinicolor and Rhizopogon vesiculosus (Basidiomycota: Boletales) reveals a divergence of the mating type B locus.</title>
        <authorList>
            <person name="Mujic A.B."/>
            <person name="Kuo A."/>
            <person name="Tritt A."/>
            <person name="Lipzen A."/>
            <person name="Chen C."/>
            <person name="Johnson J."/>
            <person name="Sharma A."/>
            <person name="Barry K."/>
            <person name="Grigoriev I.V."/>
            <person name="Spatafora J.W."/>
        </authorList>
    </citation>
    <scope>NUCLEOTIDE SEQUENCE [LARGE SCALE GENOMIC DNA]</scope>
    <source>
        <strain evidence="8 9">AM-OR11-056</strain>
    </source>
</reference>
<feature type="transmembrane region" description="Helical" evidence="6">
    <location>
        <begin position="190"/>
        <end position="210"/>
    </location>
</feature>
<accession>A0A1J8QB31</accession>
<evidence type="ECO:0000256" key="6">
    <source>
        <dbReference type="SAM" id="Phobius"/>
    </source>
</evidence>
<dbReference type="OrthoDB" id="3229610at2759"/>
<feature type="transmembrane region" description="Helical" evidence="6">
    <location>
        <begin position="12"/>
        <end position="34"/>
    </location>
</feature>
<sequence>MGMAIPSSTALILRAIASSLSAIGLVLTVLRFAYRIWLRRFWVEDAWAVVAFVCGISTLTACWTYTKGAAGGEEVLISFWIYSFALPSTVWAVRESILFSMTRIVYETQQLRRLLLGLAVVFFVDCLSDTILTVLPLRLLWSLKLPKRQKRMILAIFASSIFTTAVSIFRSVCQMAKYRSIMTPATDFEMASSLLVCNLLVVVTFLYRIFGFVEADNGASSSSDDDDYTTRTTARTTTDILTTIDLNNLGTGGDERTKSRMQERENFNSKGWIHSIFLRSATTQTDSN</sequence>
<feature type="transmembrane region" description="Helical" evidence="6">
    <location>
        <begin position="75"/>
        <end position="94"/>
    </location>
</feature>
<evidence type="ECO:0000313" key="9">
    <source>
        <dbReference type="Proteomes" id="UP000183567"/>
    </source>
</evidence>
<name>A0A1J8QB31_9AGAM</name>
<gene>
    <name evidence="8" type="ORF">AZE42_08569</name>
</gene>
<feature type="domain" description="Rhodopsin" evidence="7">
    <location>
        <begin position="125"/>
        <end position="178"/>
    </location>
</feature>
<comment type="similarity">
    <text evidence="5">Belongs to the SAT4 family.</text>
</comment>
<dbReference type="Pfam" id="PF20684">
    <property type="entry name" value="Fung_rhodopsin"/>
    <property type="match status" value="1"/>
</dbReference>
<keyword evidence="9" id="KW-1185">Reference proteome</keyword>
<keyword evidence="2 6" id="KW-0812">Transmembrane</keyword>
<evidence type="ECO:0000313" key="8">
    <source>
        <dbReference type="EMBL" id="OJA18870.1"/>
    </source>
</evidence>
<comment type="caution">
    <text evidence="8">The sequence shown here is derived from an EMBL/GenBank/DDBJ whole genome shotgun (WGS) entry which is preliminary data.</text>
</comment>